<feature type="non-terminal residue" evidence="9">
    <location>
        <position position="1"/>
    </location>
</feature>
<keyword evidence="7" id="KW-0503">Monooxygenase</keyword>
<proteinExistence type="inferred from homology"/>
<dbReference type="GO" id="GO:0016705">
    <property type="term" value="F:oxidoreductase activity, acting on paired donors, with incorporation or reduction of molecular oxygen"/>
    <property type="evidence" value="ECO:0007669"/>
    <property type="project" value="InterPro"/>
</dbReference>
<dbReference type="PRINTS" id="PR00463">
    <property type="entry name" value="EP450I"/>
</dbReference>
<dbReference type="GO" id="GO:0020037">
    <property type="term" value="F:heme binding"/>
    <property type="evidence" value="ECO:0007669"/>
    <property type="project" value="InterPro"/>
</dbReference>
<evidence type="ECO:0000256" key="2">
    <source>
        <dbReference type="ARBA" id="ARBA00010617"/>
    </source>
</evidence>
<dbReference type="InterPro" id="IPR001128">
    <property type="entry name" value="Cyt_P450"/>
</dbReference>
<feature type="binding site" description="axial binding residue" evidence="8">
    <location>
        <position position="416"/>
    </location>
    <ligand>
        <name>heme</name>
        <dbReference type="ChEBI" id="CHEBI:30413"/>
    </ligand>
    <ligandPart>
        <name>Fe</name>
        <dbReference type="ChEBI" id="CHEBI:18248"/>
    </ligandPart>
</feature>
<protein>
    <submittedName>
        <fullName evidence="9">Cytochrome P450</fullName>
    </submittedName>
</protein>
<evidence type="ECO:0000256" key="5">
    <source>
        <dbReference type="ARBA" id="ARBA00023002"/>
    </source>
</evidence>
<evidence type="ECO:0000313" key="9">
    <source>
        <dbReference type="EMBL" id="PYI33825.1"/>
    </source>
</evidence>
<evidence type="ECO:0000256" key="3">
    <source>
        <dbReference type="ARBA" id="ARBA00022617"/>
    </source>
</evidence>
<keyword evidence="4 8" id="KW-0479">Metal-binding</keyword>
<evidence type="ECO:0000256" key="8">
    <source>
        <dbReference type="PIRSR" id="PIRSR602401-1"/>
    </source>
</evidence>
<dbReference type="GO" id="GO:0005506">
    <property type="term" value="F:iron ion binding"/>
    <property type="evidence" value="ECO:0007669"/>
    <property type="project" value="InterPro"/>
</dbReference>
<dbReference type="Proteomes" id="UP000248817">
    <property type="component" value="Unassembled WGS sequence"/>
</dbReference>
<accession>A0A2V5IAM2</accession>
<name>A0A2V5IAM2_9EURO</name>
<gene>
    <name evidence="9" type="ORF">BP00DRAFT_303707</name>
</gene>
<feature type="non-terminal residue" evidence="9">
    <location>
        <position position="469"/>
    </location>
</feature>
<evidence type="ECO:0000313" key="10">
    <source>
        <dbReference type="Proteomes" id="UP000248817"/>
    </source>
</evidence>
<comment type="similarity">
    <text evidence="2">Belongs to the cytochrome P450 family.</text>
</comment>
<sequence>IQFVVYTTARMAYNAAWHPLRKIPGPFLHRVTSIPWLITWVSGLSHRALLKLHEQYGPVVRTAPNEVSFISDTAQQQIYGTEAIKRDPQRFARFIEGEQDIANYDQESDHRRFRKAIYQTVTGSALLTHEGIIRRNASVLRERLDAAVLQGGGEGRVDVTKLYSWLTFDLAGDFMWREPFGCLQNMTSHPWLAAMEFMTFGTYFRLVGVSSLLQKLIWAVIPKRIRDYPRRVIQAKCESSSRNSKDAGESVFFLMRQRKTLSPTEMDANLMVLGVASSVTVHSAVLAATAFLAVHKQCADRARKEVRAAFVREEDIAHPAVTNLPYLNAVFMEAFRLCPAQPTSGPRRVLDASVTIDGHCLPQGTIIRAPQYCSGRYSRFFRDPHEFHPERWLDSLDYSSDDKKVVNPFLLGRQSCPGRQLAEMEMTHVLARMLWAFDWELEEPEFDISSWRSSMVWEVPPLILRLTPM</sequence>
<dbReference type="GO" id="GO:0004497">
    <property type="term" value="F:monooxygenase activity"/>
    <property type="evidence" value="ECO:0007669"/>
    <property type="project" value="UniProtKB-KW"/>
</dbReference>
<keyword evidence="3 8" id="KW-0349">Heme</keyword>
<dbReference type="InterPro" id="IPR050121">
    <property type="entry name" value="Cytochrome_P450_monoxygenase"/>
</dbReference>
<dbReference type="AlphaFoldDB" id="A0A2V5IAM2"/>
<dbReference type="InterPro" id="IPR036396">
    <property type="entry name" value="Cyt_P450_sf"/>
</dbReference>
<dbReference type="EMBL" id="KZ825480">
    <property type="protein sequence ID" value="PYI33825.1"/>
    <property type="molecule type" value="Genomic_DNA"/>
</dbReference>
<comment type="cofactor">
    <cofactor evidence="1 8">
        <name>heme</name>
        <dbReference type="ChEBI" id="CHEBI:30413"/>
    </cofactor>
</comment>
<dbReference type="Pfam" id="PF00067">
    <property type="entry name" value="p450"/>
    <property type="match status" value="1"/>
</dbReference>
<keyword evidence="10" id="KW-1185">Reference proteome</keyword>
<evidence type="ECO:0000256" key="7">
    <source>
        <dbReference type="ARBA" id="ARBA00023033"/>
    </source>
</evidence>
<keyword evidence="5" id="KW-0560">Oxidoreductase</keyword>
<dbReference type="PANTHER" id="PTHR24305:SF210">
    <property type="entry name" value="CYTOCHROME P450 MONOOXYGENASE ASQL-RELATED"/>
    <property type="match status" value="1"/>
</dbReference>
<dbReference type="InterPro" id="IPR002401">
    <property type="entry name" value="Cyt_P450_E_grp-I"/>
</dbReference>
<dbReference type="PANTHER" id="PTHR24305">
    <property type="entry name" value="CYTOCHROME P450"/>
    <property type="match status" value="1"/>
</dbReference>
<keyword evidence="6 8" id="KW-0408">Iron</keyword>
<evidence type="ECO:0000256" key="4">
    <source>
        <dbReference type="ARBA" id="ARBA00022723"/>
    </source>
</evidence>
<evidence type="ECO:0000256" key="6">
    <source>
        <dbReference type="ARBA" id="ARBA00023004"/>
    </source>
</evidence>
<organism evidence="9 10">
    <name type="scientific">Aspergillus indologenus CBS 114.80</name>
    <dbReference type="NCBI Taxonomy" id="1450541"/>
    <lineage>
        <taxon>Eukaryota</taxon>
        <taxon>Fungi</taxon>
        <taxon>Dikarya</taxon>
        <taxon>Ascomycota</taxon>
        <taxon>Pezizomycotina</taxon>
        <taxon>Eurotiomycetes</taxon>
        <taxon>Eurotiomycetidae</taxon>
        <taxon>Eurotiales</taxon>
        <taxon>Aspergillaceae</taxon>
        <taxon>Aspergillus</taxon>
        <taxon>Aspergillus subgen. Circumdati</taxon>
    </lineage>
</organism>
<evidence type="ECO:0000256" key="1">
    <source>
        <dbReference type="ARBA" id="ARBA00001971"/>
    </source>
</evidence>
<dbReference type="SUPFAM" id="SSF48264">
    <property type="entry name" value="Cytochrome P450"/>
    <property type="match status" value="1"/>
</dbReference>
<dbReference type="Gene3D" id="1.10.630.10">
    <property type="entry name" value="Cytochrome P450"/>
    <property type="match status" value="1"/>
</dbReference>
<reference evidence="9 10" key="1">
    <citation type="submission" date="2018-02" db="EMBL/GenBank/DDBJ databases">
        <title>The genomes of Aspergillus section Nigri reveals drivers in fungal speciation.</title>
        <authorList>
            <consortium name="DOE Joint Genome Institute"/>
            <person name="Vesth T.C."/>
            <person name="Nybo J."/>
            <person name="Theobald S."/>
            <person name="Brandl J."/>
            <person name="Frisvad J.C."/>
            <person name="Nielsen K.F."/>
            <person name="Lyhne E.K."/>
            <person name="Kogle M.E."/>
            <person name="Kuo A."/>
            <person name="Riley R."/>
            <person name="Clum A."/>
            <person name="Nolan M."/>
            <person name="Lipzen A."/>
            <person name="Salamov A."/>
            <person name="Henrissat B."/>
            <person name="Wiebenga A."/>
            <person name="De vries R.P."/>
            <person name="Grigoriev I.V."/>
            <person name="Mortensen U.H."/>
            <person name="Andersen M.R."/>
            <person name="Baker S.E."/>
        </authorList>
    </citation>
    <scope>NUCLEOTIDE SEQUENCE [LARGE SCALE GENOMIC DNA]</scope>
    <source>
        <strain evidence="9 10">CBS 114.80</strain>
    </source>
</reference>